<keyword evidence="2" id="KW-1133">Transmembrane helix</keyword>
<dbReference type="InterPro" id="IPR029044">
    <property type="entry name" value="Nucleotide-diphossugar_trans"/>
</dbReference>
<dbReference type="Proteomes" id="UP000604046">
    <property type="component" value="Unassembled WGS sequence"/>
</dbReference>
<keyword evidence="2" id="KW-0812">Transmembrane</keyword>
<feature type="transmembrane region" description="Helical" evidence="2">
    <location>
        <begin position="551"/>
        <end position="572"/>
    </location>
</feature>
<feature type="transmembrane region" description="Helical" evidence="2">
    <location>
        <begin position="592"/>
        <end position="609"/>
    </location>
</feature>
<reference evidence="3" key="1">
    <citation type="submission" date="2021-02" db="EMBL/GenBank/DDBJ databases">
        <authorList>
            <person name="Dougan E. K."/>
            <person name="Rhodes N."/>
            <person name="Thang M."/>
            <person name="Chan C."/>
        </authorList>
    </citation>
    <scope>NUCLEOTIDE SEQUENCE</scope>
</reference>
<gene>
    <name evidence="3" type="primary">CSLA7</name>
    <name evidence="3" type="ORF">SNAT2548_LOCUS26738</name>
</gene>
<dbReference type="SUPFAM" id="SSF53448">
    <property type="entry name" value="Nucleotide-diphospho-sugar transferases"/>
    <property type="match status" value="1"/>
</dbReference>
<feature type="transmembrane region" description="Helical" evidence="2">
    <location>
        <begin position="15"/>
        <end position="37"/>
    </location>
</feature>
<proteinExistence type="predicted"/>
<protein>
    <submittedName>
        <fullName evidence="3">CSLA7 protein</fullName>
    </submittedName>
</protein>
<dbReference type="Gene3D" id="3.90.550.10">
    <property type="entry name" value="Spore Coat Polysaccharide Biosynthesis Protein SpsA, Chain A"/>
    <property type="match status" value="1"/>
</dbReference>
<sequence length="671" mass="76389">MDVPALWPPPSKSSWPFGVTCACVVDVLLNSVLVLLFATGKLQTTREILPGLMVETLASFILFAFFARWEDQRHIITAWQAVQAVRFFLVRRAIYASLGTFVASLLLLLAVSSVGVMAELAIDHDVRLPPFEPLKFDLNRPRHGWLGPYAEWVESKYLRWLITGCFFLADQVRVLLFVYLCSEGPENDTAQVSDGTFHQVAASAVIFQCLVYALYNITAFYATYLRMKTWYEQDPLLQAYRTGPYEVPALAPDQGPDSDLLKQLQSHKCRSITVVIPAYMPNEEDILLDCLEVYREEAAKYPGCLRVMLVWNSPQEHTWIEQKLLELEAEWPALEVHRNHMSTSKCDNLNLAVELLETDFALFNDVDTMVSAESMCRASLRLFRDGHHAVQANLVHCWEDFAGLTDTGFYPYGPLTTCMDALVSENEFIYPHLQMPFCHGRGSFWRTDAIKKGWAYYGFTGAADANILCQEREPPDFQNWLSQRTRWYNGQVQKQRAHTWLVRSKHISAFPKMLNVYLDWVKKPFQVWAFALFMWTPAFVLKSRPCAFNPVLVTTVMGTTVALPVWLLLLLLVPWATQKAASYLCTRYRPRWLAYIIASFIAPLAYNAVRETLVRCRMLHDCLWSGHVKFVCTTRDKTPSRSPSVLSPASRMSPKASFYGDLAAAGPTESG</sequence>
<feature type="region of interest" description="Disordered" evidence="1">
    <location>
        <begin position="635"/>
        <end position="671"/>
    </location>
</feature>
<feature type="transmembrane region" description="Helical" evidence="2">
    <location>
        <begin position="200"/>
        <end position="222"/>
    </location>
</feature>
<organism evidence="3 4">
    <name type="scientific">Symbiodinium natans</name>
    <dbReference type="NCBI Taxonomy" id="878477"/>
    <lineage>
        <taxon>Eukaryota</taxon>
        <taxon>Sar</taxon>
        <taxon>Alveolata</taxon>
        <taxon>Dinophyceae</taxon>
        <taxon>Suessiales</taxon>
        <taxon>Symbiodiniaceae</taxon>
        <taxon>Symbiodinium</taxon>
    </lineage>
</organism>
<accession>A0A812SEN4</accession>
<feature type="transmembrane region" description="Helical" evidence="2">
    <location>
        <begin position="94"/>
        <end position="118"/>
    </location>
</feature>
<evidence type="ECO:0000256" key="1">
    <source>
        <dbReference type="SAM" id="MobiDB-lite"/>
    </source>
</evidence>
<dbReference type="EMBL" id="CAJNDS010002440">
    <property type="protein sequence ID" value="CAE7476004.1"/>
    <property type="molecule type" value="Genomic_DNA"/>
</dbReference>
<keyword evidence="2" id="KW-0472">Membrane</keyword>
<dbReference type="AlphaFoldDB" id="A0A812SEN4"/>
<name>A0A812SEN4_9DINO</name>
<evidence type="ECO:0000256" key="2">
    <source>
        <dbReference type="SAM" id="Phobius"/>
    </source>
</evidence>
<evidence type="ECO:0000313" key="4">
    <source>
        <dbReference type="Proteomes" id="UP000604046"/>
    </source>
</evidence>
<evidence type="ECO:0000313" key="3">
    <source>
        <dbReference type="EMBL" id="CAE7476004.1"/>
    </source>
</evidence>
<keyword evidence="4" id="KW-1185">Reference proteome</keyword>
<comment type="caution">
    <text evidence="3">The sequence shown here is derived from an EMBL/GenBank/DDBJ whole genome shotgun (WGS) entry which is preliminary data.</text>
</comment>
<dbReference type="OrthoDB" id="72851at2759"/>